<sequence>MHRWRAVGQGRRRAARLSAGLAGRGDDLRRAAARAAGRVPAPWLFVVGVFVGTKVVLSGVGVLALSAFDEVPWAPPPDETTMREQQRAISGRRWLHLWFAWDSFLYDHLARLPLDEPWRDFGFPLLYPFLARPLAPLLGGDTALALLLVANVAFLLMLFYAHRLGERLLGDDASARRFVRYLVLLPAAFLFQAALTESLFLCLALAAFHYAERRRWLLVGVVGFFLALSRSVGFFVVLPLALVLLRQHGYRAGPRALWTYVRVGWPLVLVPAGWLSFMAFCRWQSGDWFAYKHAQEKGWGISVQNPLAVLWHGLTDAPTRDALRVWVAVVVLVVLLAGARRLGLPYLAYGLIMVLVPLSMGPPVYKSLLRYLLAVFPVGLVLARWARHATADAWLTAALALLQGALFVVWLAYWTHFII</sequence>
<evidence type="ECO:0000313" key="2">
    <source>
        <dbReference type="EMBL" id="SCL46239.1"/>
    </source>
</evidence>
<reference evidence="3" key="1">
    <citation type="submission" date="2016-06" db="EMBL/GenBank/DDBJ databases">
        <authorList>
            <person name="Varghese N."/>
            <person name="Submissions Spin"/>
        </authorList>
    </citation>
    <scope>NUCLEOTIDE SEQUENCE [LARGE SCALE GENOMIC DNA]</scope>
    <source>
        <strain evidence="3">DSM 43903</strain>
    </source>
</reference>
<keyword evidence="3" id="KW-1185">Reference proteome</keyword>
<proteinExistence type="predicted"/>
<dbReference type="AlphaFoldDB" id="A0A1C6TX30"/>
<dbReference type="STRING" id="47855.GA0070606_0948"/>
<feature type="transmembrane region" description="Helical" evidence="1">
    <location>
        <begin position="182"/>
        <end position="210"/>
    </location>
</feature>
<accession>A0A1C6TX30</accession>
<protein>
    <recommendedName>
        <fullName evidence="4">Mannosyltransferase (PIG-V)</fullName>
    </recommendedName>
</protein>
<keyword evidence="1" id="KW-0472">Membrane</keyword>
<feature type="transmembrane region" description="Helical" evidence="1">
    <location>
        <begin position="393"/>
        <end position="413"/>
    </location>
</feature>
<dbReference type="Proteomes" id="UP000199001">
    <property type="component" value="Unassembled WGS sequence"/>
</dbReference>
<evidence type="ECO:0000256" key="1">
    <source>
        <dbReference type="SAM" id="Phobius"/>
    </source>
</evidence>
<feature type="transmembrane region" description="Helical" evidence="1">
    <location>
        <begin position="142"/>
        <end position="161"/>
    </location>
</feature>
<feature type="transmembrane region" description="Helical" evidence="1">
    <location>
        <begin position="216"/>
        <end position="245"/>
    </location>
</feature>
<evidence type="ECO:0008006" key="4">
    <source>
        <dbReference type="Google" id="ProtNLM"/>
    </source>
</evidence>
<feature type="transmembrane region" description="Helical" evidence="1">
    <location>
        <begin position="257"/>
        <end position="280"/>
    </location>
</feature>
<feature type="transmembrane region" description="Helical" evidence="1">
    <location>
        <begin position="368"/>
        <end position="386"/>
    </location>
</feature>
<evidence type="ECO:0000313" key="3">
    <source>
        <dbReference type="Proteomes" id="UP000199001"/>
    </source>
</evidence>
<feature type="transmembrane region" description="Helical" evidence="1">
    <location>
        <begin position="43"/>
        <end position="68"/>
    </location>
</feature>
<dbReference type="EMBL" id="FMHZ01000002">
    <property type="protein sequence ID" value="SCL46239.1"/>
    <property type="molecule type" value="Genomic_DNA"/>
</dbReference>
<name>A0A1C6TX30_9ACTN</name>
<feature type="transmembrane region" description="Helical" evidence="1">
    <location>
        <begin position="346"/>
        <end position="362"/>
    </location>
</feature>
<keyword evidence="1" id="KW-1133">Transmembrane helix</keyword>
<gene>
    <name evidence="2" type="ORF">GA0070606_0948</name>
</gene>
<organism evidence="2 3">
    <name type="scientific">Micromonospora citrea</name>
    <dbReference type="NCBI Taxonomy" id="47855"/>
    <lineage>
        <taxon>Bacteria</taxon>
        <taxon>Bacillati</taxon>
        <taxon>Actinomycetota</taxon>
        <taxon>Actinomycetes</taxon>
        <taxon>Micromonosporales</taxon>
        <taxon>Micromonosporaceae</taxon>
        <taxon>Micromonospora</taxon>
    </lineage>
</organism>
<dbReference type="RefSeq" id="WP_176737236.1">
    <property type="nucleotide sequence ID" value="NZ_FMHZ01000002.1"/>
</dbReference>
<keyword evidence="1" id="KW-0812">Transmembrane</keyword>
<feature type="transmembrane region" description="Helical" evidence="1">
    <location>
        <begin position="322"/>
        <end position="339"/>
    </location>
</feature>